<dbReference type="EMBL" id="LIAE01008813">
    <property type="protein sequence ID" value="PAV72348.1"/>
    <property type="molecule type" value="Genomic_DNA"/>
</dbReference>
<accession>A0A2A2KEP8</accession>
<organism evidence="2 3">
    <name type="scientific">Diploscapter pachys</name>
    <dbReference type="NCBI Taxonomy" id="2018661"/>
    <lineage>
        <taxon>Eukaryota</taxon>
        <taxon>Metazoa</taxon>
        <taxon>Ecdysozoa</taxon>
        <taxon>Nematoda</taxon>
        <taxon>Chromadorea</taxon>
        <taxon>Rhabditida</taxon>
        <taxon>Rhabditina</taxon>
        <taxon>Rhabditomorpha</taxon>
        <taxon>Rhabditoidea</taxon>
        <taxon>Rhabditidae</taxon>
        <taxon>Diploscapter</taxon>
    </lineage>
</organism>
<reference evidence="2 3" key="1">
    <citation type="journal article" date="2017" name="Curr. Biol.">
        <title>Genome architecture and evolution of a unichromosomal asexual nematode.</title>
        <authorList>
            <person name="Fradin H."/>
            <person name="Zegar C."/>
            <person name="Gutwein M."/>
            <person name="Lucas J."/>
            <person name="Kovtun M."/>
            <person name="Corcoran D."/>
            <person name="Baugh L.R."/>
            <person name="Kiontke K."/>
            <person name="Gunsalus K."/>
            <person name="Fitch D.H."/>
            <person name="Piano F."/>
        </authorList>
    </citation>
    <scope>NUCLEOTIDE SEQUENCE [LARGE SCALE GENOMIC DNA]</scope>
    <source>
        <strain evidence="2">PF1309</strain>
    </source>
</reference>
<evidence type="ECO:0000313" key="2">
    <source>
        <dbReference type="EMBL" id="PAV72348.1"/>
    </source>
</evidence>
<evidence type="ECO:0000256" key="1">
    <source>
        <dbReference type="SAM" id="MobiDB-lite"/>
    </source>
</evidence>
<comment type="caution">
    <text evidence="2">The sequence shown here is derived from an EMBL/GenBank/DDBJ whole genome shotgun (WGS) entry which is preliminary data.</text>
</comment>
<feature type="compositionally biased region" description="Polar residues" evidence="1">
    <location>
        <begin position="163"/>
        <end position="187"/>
    </location>
</feature>
<evidence type="ECO:0000313" key="3">
    <source>
        <dbReference type="Proteomes" id="UP000218231"/>
    </source>
</evidence>
<dbReference type="AlphaFoldDB" id="A0A2A2KEP8"/>
<feature type="region of interest" description="Disordered" evidence="1">
    <location>
        <begin position="159"/>
        <end position="187"/>
    </location>
</feature>
<dbReference type="Proteomes" id="UP000218231">
    <property type="component" value="Unassembled WGS sequence"/>
</dbReference>
<name>A0A2A2KEP8_9BILA</name>
<gene>
    <name evidence="2" type="ORF">WR25_15889</name>
</gene>
<keyword evidence="3" id="KW-1185">Reference proteome</keyword>
<proteinExistence type="predicted"/>
<protein>
    <submittedName>
        <fullName evidence="2">Uncharacterized protein</fullName>
    </submittedName>
</protein>
<sequence>MTRPRIGKGCAGKTWGFGKRLLLDADAPGADTGYRAVPAGPSAYRYPYPYTGASVGPSSAKAFQLALRLRSMSAARALAVGAPLPVNFTGARVSRVTLSLSGIRSSSPCLFQGLSTANSASTAQGQCRSANCGSSRWNSMPSATGPCSKVVAARRASIRTGKHQASGTGNPAWGSAQSPGRQRNNSVIGATWYRPLVNNSL</sequence>